<keyword evidence="4 10" id="KW-0479">Metal-binding</keyword>
<proteinExistence type="inferred from homology"/>
<comment type="similarity">
    <text evidence="2">Belongs to the inositol monophosphatase superfamily.</text>
</comment>
<dbReference type="GO" id="GO:0046872">
    <property type="term" value="F:metal ion binding"/>
    <property type="evidence" value="ECO:0007669"/>
    <property type="project" value="UniProtKB-KW"/>
</dbReference>
<dbReference type="GO" id="GO:0008441">
    <property type="term" value="F:3'(2'),5'-bisphosphate nucleotidase activity"/>
    <property type="evidence" value="ECO:0007669"/>
    <property type="project" value="UniProtKB-EC"/>
</dbReference>
<comment type="cofactor">
    <cofactor evidence="1 10">
        <name>Mg(2+)</name>
        <dbReference type="ChEBI" id="CHEBI:18420"/>
    </cofactor>
</comment>
<dbReference type="Gene3D" id="3.40.190.80">
    <property type="match status" value="1"/>
</dbReference>
<gene>
    <name evidence="12" type="ORF">Bathy06g02750</name>
</gene>
<sequence length="456" mass="49199">MSEASLMMRGGGCAWKGTNNARTTTSATCENGRRAFNNLLAQKQKQRRSPNATVKKKNNKAFISSVAVAAEDSTQVANEIPAKGTKYERENAIALDAVRIASTICDKVQAQLMRMDEKSITKGDKSLVTLADYAAQAVIAWRIGQDEPDMKFLGEEDADALVNGGEDGKEVLGKITILVNEAIHLFYPEAKELTDDDVVALIDKGKGEGGPEGRHWILDPVDGTLGFVRGDQYAIALALMDQGKLVLGAMGCPNMPKSGDVLEFNDAYSYGFSPRTVSKMLAGGSSAKTDWYKGCVFTAVRGNGCWMWPTSPDVKVSPTKVHVSSAFDPRKARFCEPVMKANSSQGFTASVADNLGIESKPLRIYSQVKYGSVARADADVFMKFPKAEYREKVWDHAGGVILVEEAGGVVSDAGGVPLDFSKGRYLELDRGIVAASSALHEKLMQAIQMSWDSAAL</sequence>
<dbReference type="GO" id="GO:0046854">
    <property type="term" value="P:phosphatidylinositol phosphate biosynthetic process"/>
    <property type="evidence" value="ECO:0007669"/>
    <property type="project" value="InterPro"/>
</dbReference>
<feature type="region of interest" description="Disordered" evidence="11">
    <location>
        <begin position="1"/>
        <end position="20"/>
    </location>
</feature>
<feature type="binding site" evidence="10">
    <location>
        <position position="395"/>
    </location>
    <ligand>
        <name>Mg(2+)</name>
        <dbReference type="ChEBI" id="CHEBI:18420"/>
        <label>1</label>
        <note>catalytic</note>
    </ligand>
</feature>
<evidence type="ECO:0000256" key="5">
    <source>
        <dbReference type="ARBA" id="ARBA00022801"/>
    </source>
</evidence>
<evidence type="ECO:0000256" key="8">
    <source>
        <dbReference type="ARBA" id="ARBA00044479"/>
    </source>
</evidence>
<feature type="binding site" evidence="10">
    <location>
        <position position="222"/>
    </location>
    <ligand>
        <name>Mg(2+)</name>
        <dbReference type="ChEBI" id="CHEBI:18420"/>
        <label>1</label>
        <note>catalytic</note>
    </ligand>
</feature>
<dbReference type="OrthoDB" id="411145at2759"/>
<dbReference type="InterPro" id="IPR051090">
    <property type="entry name" value="Inositol_monoP_superfamily"/>
</dbReference>
<dbReference type="EC" id="3.1.3.7" evidence="3"/>
<comment type="catalytic activity">
    <reaction evidence="9">
        <text>3'-phosphoadenylyl sulfate + H2O = adenosine 5'-phosphosulfate + phosphate</text>
        <dbReference type="Rhea" id="RHEA:77639"/>
        <dbReference type="ChEBI" id="CHEBI:15377"/>
        <dbReference type="ChEBI" id="CHEBI:43474"/>
        <dbReference type="ChEBI" id="CHEBI:58243"/>
        <dbReference type="ChEBI" id="CHEBI:58339"/>
        <dbReference type="EC" id="3.1.3.7"/>
    </reaction>
    <physiologicalReaction direction="left-to-right" evidence="9">
        <dbReference type="Rhea" id="RHEA:77640"/>
    </physiologicalReaction>
</comment>
<feature type="binding site" evidence="10">
    <location>
        <position position="155"/>
    </location>
    <ligand>
        <name>Mg(2+)</name>
        <dbReference type="ChEBI" id="CHEBI:18420"/>
        <label>1</label>
        <note>catalytic</note>
    </ligand>
</feature>
<dbReference type="AlphaFoldDB" id="K8EH76"/>
<dbReference type="GeneID" id="19015255"/>
<dbReference type="InterPro" id="IPR020550">
    <property type="entry name" value="Inositol_monophosphatase_CS"/>
</dbReference>
<comment type="catalytic activity">
    <reaction evidence="8">
        <text>adenosine 3',5'-bisphosphate + H2O = AMP + phosphate</text>
        <dbReference type="Rhea" id="RHEA:10040"/>
        <dbReference type="ChEBI" id="CHEBI:15377"/>
        <dbReference type="ChEBI" id="CHEBI:43474"/>
        <dbReference type="ChEBI" id="CHEBI:58343"/>
        <dbReference type="ChEBI" id="CHEBI:456215"/>
        <dbReference type="EC" id="3.1.3.7"/>
    </reaction>
    <physiologicalReaction direction="left-to-right" evidence="8">
        <dbReference type="Rhea" id="RHEA:10041"/>
    </physiologicalReaction>
</comment>
<dbReference type="PANTHER" id="PTHR43200">
    <property type="entry name" value="PHOSPHATASE"/>
    <property type="match status" value="1"/>
</dbReference>
<evidence type="ECO:0000256" key="6">
    <source>
        <dbReference type="ARBA" id="ARBA00022842"/>
    </source>
</evidence>
<dbReference type="Gene3D" id="3.30.540.10">
    <property type="entry name" value="Fructose-1,6-Bisphosphatase, subunit A, domain 1"/>
    <property type="match status" value="1"/>
</dbReference>
<keyword evidence="5" id="KW-0378">Hydrolase</keyword>
<dbReference type="SUPFAM" id="SSF56655">
    <property type="entry name" value="Carbohydrate phosphatase"/>
    <property type="match status" value="1"/>
</dbReference>
<dbReference type="EMBL" id="FO082273">
    <property type="protein sequence ID" value="CCO17349.1"/>
    <property type="molecule type" value="Genomic_DNA"/>
</dbReference>
<dbReference type="Proteomes" id="UP000198341">
    <property type="component" value="Chromosome 6"/>
</dbReference>
<dbReference type="KEGG" id="bpg:Bathy06g02750"/>
<dbReference type="NCBIfam" id="TIGR01330">
    <property type="entry name" value="bisphos_HAL2"/>
    <property type="match status" value="1"/>
</dbReference>
<accession>K8EH76</accession>
<evidence type="ECO:0000313" key="13">
    <source>
        <dbReference type="Proteomes" id="UP000198341"/>
    </source>
</evidence>
<evidence type="ECO:0000256" key="1">
    <source>
        <dbReference type="ARBA" id="ARBA00001946"/>
    </source>
</evidence>
<dbReference type="CDD" id="cd01517">
    <property type="entry name" value="PAP_phosphatase"/>
    <property type="match status" value="1"/>
</dbReference>
<comment type="catalytic activity">
    <reaction evidence="7">
        <text>adenosine 2',5'-bisphosphate + H2O = AMP + phosphate</text>
        <dbReference type="Rhea" id="RHEA:77643"/>
        <dbReference type="ChEBI" id="CHEBI:15377"/>
        <dbReference type="ChEBI" id="CHEBI:43474"/>
        <dbReference type="ChEBI" id="CHEBI:194156"/>
        <dbReference type="ChEBI" id="CHEBI:456215"/>
        <dbReference type="EC" id="3.1.3.7"/>
    </reaction>
    <physiologicalReaction direction="left-to-right" evidence="7">
        <dbReference type="Rhea" id="RHEA:77644"/>
    </physiologicalReaction>
</comment>
<dbReference type="PANTHER" id="PTHR43200:SF6">
    <property type="entry name" value="3'(2'),5'-BISPHOSPHATE NUCLEOTIDASE"/>
    <property type="match status" value="1"/>
</dbReference>
<reference evidence="12 13" key="1">
    <citation type="submission" date="2011-10" db="EMBL/GenBank/DDBJ databases">
        <authorList>
            <person name="Genoscope - CEA"/>
        </authorList>
    </citation>
    <scope>NUCLEOTIDE SEQUENCE [LARGE SCALE GENOMIC DNA]</scope>
    <source>
        <strain evidence="12 13">RCC 1105</strain>
    </source>
</reference>
<dbReference type="PROSITE" id="PS00630">
    <property type="entry name" value="IMP_2"/>
    <property type="match status" value="1"/>
</dbReference>
<dbReference type="InterPro" id="IPR000760">
    <property type="entry name" value="Inositol_monophosphatase-like"/>
</dbReference>
<evidence type="ECO:0000313" key="12">
    <source>
        <dbReference type="EMBL" id="CCO17349.1"/>
    </source>
</evidence>
<keyword evidence="13" id="KW-1185">Reference proteome</keyword>
<dbReference type="InterPro" id="IPR020583">
    <property type="entry name" value="Inositol_monoP_metal-BS"/>
</dbReference>
<feature type="binding site" evidence="10">
    <location>
        <position position="219"/>
    </location>
    <ligand>
        <name>Mg(2+)</name>
        <dbReference type="ChEBI" id="CHEBI:18420"/>
        <label>1</label>
        <note>catalytic</note>
    </ligand>
</feature>
<dbReference type="GO" id="GO:0000103">
    <property type="term" value="P:sulfate assimilation"/>
    <property type="evidence" value="ECO:0007669"/>
    <property type="project" value="TreeGrafter"/>
</dbReference>
<evidence type="ECO:0000256" key="9">
    <source>
        <dbReference type="ARBA" id="ARBA00044484"/>
    </source>
</evidence>
<dbReference type="PROSITE" id="PS00629">
    <property type="entry name" value="IMP_1"/>
    <property type="match status" value="1"/>
</dbReference>
<evidence type="ECO:0000256" key="7">
    <source>
        <dbReference type="ARBA" id="ARBA00044466"/>
    </source>
</evidence>
<organism evidence="12 13">
    <name type="scientific">Bathycoccus prasinos</name>
    <dbReference type="NCBI Taxonomy" id="41875"/>
    <lineage>
        <taxon>Eukaryota</taxon>
        <taxon>Viridiplantae</taxon>
        <taxon>Chlorophyta</taxon>
        <taxon>Mamiellophyceae</taxon>
        <taxon>Mamiellales</taxon>
        <taxon>Bathycoccaceae</taxon>
        <taxon>Bathycoccus</taxon>
    </lineage>
</organism>
<evidence type="ECO:0000256" key="4">
    <source>
        <dbReference type="ARBA" id="ARBA00022723"/>
    </source>
</evidence>
<dbReference type="FunFam" id="3.40.190.80:FF:000003">
    <property type="entry name" value="PAP-specific phosphatase HAL2-like"/>
    <property type="match status" value="1"/>
</dbReference>
<dbReference type="eggNOG" id="KOG1528">
    <property type="taxonomic scope" value="Eukaryota"/>
</dbReference>
<protein>
    <recommendedName>
        <fullName evidence="3">3'(2'),5'-bisphosphate nucleotidase</fullName>
        <ecNumber evidence="3">3.1.3.7</ecNumber>
    </recommendedName>
</protein>
<evidence type="ECO:0000256" key="11">
    <source>
        <dbReference type="SAM" id="MobiDB-lite"/>
    </source>
</evidence>
<dbReference type="STRING" id="41875.K8EH76"/>
<dbReference type="RefSeq" id="XP_007512749.1">
    <property type="nucleotide sequence ID" value="XM_007512687.1"/>
</dbReference>
<evidence type="ECO:0000256" key="3">
    <source>
        <dbReference type="ARBA" id="ARBA00012633"/>
    </source>
</evidence>
<dbReference type="Pfam" id="PF00459">
    <property type="entry name" value="Inositol_P"/>
    <property type="match status" value="1"/>
</dbReference>
<evidence type="ECO:0000256" key="2">
    <source>
        <dbReference type="ARBA" id="ARBA00009759"/>
    </source>
</evidence>
<keyword evidence="6 10" id="KW-0460">Magnesium</keyword>
<dbReference type="InterPro" id="IPR006239">
    <property type="entry name" value="DPNP"/>
</dbReference>
<evidence type="ECO:0000256" key="10">
    <source>
        <dbReference type="PIRSR" id="PIRSR600760-2"/>
    </source>
</evidence>
<name>K8EH76_9CHLO</name>